<dbReference type="eggNOG" id="ENOG5032Z5T">
    <property type="taxonomic scope" value="Bacteria"/>
</dbReference>
<organism evidence="4 5">
    <name type="scientific">Tatumella ptyseos ATCC 33301</name>
    <dbReference type="NCBI Taxonomy" id="1005995"/>
    <lineage>
        <taxon>Bacteria</taxon>
        <taxon>Pseudomonadati</taxon>
        <taxon>Pseudomonadota</taxon>
        <taxon>Gammaproteobacteria</taxon>
        <taxon>Enterobacterales</taxon>
        <taxon>Erwiniaceae</taxon>
        <taxon>Tatumella</taxon>
    </lineage>
</organism>
<comment type="caution">
    <text evidence="4">The sequence shown here is derived from an EMBL/GenBank/DDBJ whole genome shotgun (WGS) entry which is preliminary data.</text>
</comment>
<keyword evidence="5" id="KW-1185">Reference proteome</keyword>
<keyword evidence="1 2" id="KW-0732">Signal</keyword>
<evidence type="ECO:0000256" key="1">
    <source>
        <dbReference type="ARBA" id="ARBA00022729"/>
    </source>
</evidence>
<dbReference type="InterPro" id="IPR036275">
    <property type="entry name" value="YdgH-like_sf"/>
</dbReference>
<dbReference type="InterPro" id="IPR051096">
    <property type="entry name" value="BhsA/McbA_stress_biofilm_assoc"/>
</dbReference>
<dbReference type="PANTHER" id="PTHR34156:SF5">
    <property type="entry name" value="OUTER MEMBRANE PROTEIN"/>
    <property type="match status" value="1"/>
</dbReference>
<feature type="chain" id="PRO_5001793780" evidence="2">
    <location>
        <begin position="23"/>
        <end position="87"/>
    </location>
</feature>
<dbReference type="OrthoDB" id="6540189at2"/>
<dbReference type="AlphaFoldDB" id="A0A085JQE3"/>
<dbReference type="InterPro" id="IPR025543">
    <property type="entry name" value="Dodecin-like"/>
</dbReference>
<dbReference type="PANTHER" id="PTHR34156">
    <property type="entry name" value="OUTER MEMBRANE PROTEIN-RELATED-RELATED"/>
    <property type="match status" value="1"/>
</dbReference>
<sequence length="87" mass="9097">MSIKAGLAMMGVLTVLSFTASAAQSINSEQAQGMHSIGVITVSGINSAPSDINQQLNSKADAMGARAYEITENYMNGNYHATAVVFK</sequence>
<evidence type="ECO:0000313" key="4">
    <source>
        <dbReference type="EMBL" id="KFD22689.1"/>
    </source>
</evidence>
<dbReference type="RefSeq" id="WP_025903805.1">
    <property type="nucleotide sequence ID" value="NZ_ATMJ01000025.1"/>
</dbReference>
<evidence type="ECO:0000259" key="3">
    <source>
        <dbReference type="Pfam" id="PF07338"/>
    </source>
</evidence>
<feature type="signal peptide" evidence="2">
    <location>
        <begin position="1"/>
        <end position="22"/>
    </location>
</feature>
<evidence type="ECO:0000256" key="2">
    <source>
        <dbReference type="SAM" id="SignalP"/>
    </source>
</evidence>
<name>A0A085JQE3_9GAMM</name>
<proteinExistence type="predicted"/>
<dbReference type="Gene3D" id="3.30.1660.10">
    <property type="entry name" value="Flavin-binding protein dodecin"/>
    <property type="match status" value="1"/>
</dbReference>
<dbReference type="EMBL" id="JMPR01000004">
    <property type="protein sequence ID" value="KFD22689.1"/>
    <property type="molecule type" value="Genomic_DNA"/>
</dbReference>
<feature type="domain" description="YdgH/BhsA/McbA-like" evidence="3">
    <location>
        <begin position="34"/>
        <end position="87"/>
    </location>
</feature>
<dbReference type="Proteomes" id="UP000028602">
    <property type="component" value="Unassembled WGS sequence"/>
</dbReference>
<protein>
    <submittedName>
        <fullName evidence="4">Putative exported protein</fullName>
    </submittedName>
</protein>
<dbReference type="InterPro" id="IPR010854">
    <property type="entry name" value="YdgH/BhsA/McbA-like_dom"/>
</dbReference>
<dbReference type="Pfam" id="PF07338">
    <property type="entry name" value="YdgH_BhsA-like"/>
    <property type="match status" value="1"/>
</dbReference>
<evidence type="ECO:0000313" key="5">
    <source>
        <dbReference type="Proteomes" id="UP000028602"/>
    </source>
</evidence>
<accession>A0A085JQE3</accession>
<reference evidence="4 5" key="1">
    <citation type="submission" date="2014-05" db="EMBL/GenBank/DDBJ databases">
        <title>ATOL: Assembling a taxonomically balanced genome-scale reconstruction of the evolutionary history of the Enterobacteriaceae.</title>
        <authorList>
            <person name="Plunkett G.III."/>
            <person name="Neeno-Eckwall E.C."/>
            <person name="Glasner J.D."/>
            <person name="Perna N.T."/>
        </authorList>
    </citation>
    <scope>NUCLEOTIDE SEQUENCE [LARGE SCALE GENOMIC DNA]</scope>
    <source>
        <strain evidence="4 5">ATCC 33301</strain>
    </source>
</reference>
<gene>
    <name evidence="4" type="ORF">GTPT_0268</name>
</gene>
<dbReference type="SUPFAM" id="SSF159871">
    <property type="entry name" value="YdgH-like"/>
    <property type="match status" value="1"/>
</dbReference>